<accession>A0A1I3KKW6</accession>
<dbReference type="Proteomes" id="UP000198919">
    <property type="component" value="Unassembled WGS sequence"/>
</dbReference>
<keyword evidence="5" id="KW-1185">Reference proteome</keyword>
<dbReference type="AlphaFoldDB" id="A0A1I3KKW6"/>
<evidence type="ECO:0000313" key="3">
    <source>
        <dbReference type="EMBL" id="SFI72968.1"/>
    </source>
</evidence>
<reference evidence="3" key="2">
    <citation type="submission" date="2016-10" db="EMBL/GenBank/DDBJ databases">
        <authorList>
            <person name="de Groot N.N."/>
        </authorList>
    </citation>
    <scope>NUCLEOTIDE SEQUENCE [LARGE SCALE GENOMIC DNA]</scope>
    <source>
        <strain evidence="3">DSM 17908</strain>
    </source>
</reference>
<feature type="region of interest" description="Disordered" evidence="1">
    <location>
        <begin position="31"/>
        <end position="50"/>
    </location>
</feature>
<name>A0A1I3KKW6_9GAMM</name>
<dbReference type="PROSITE" id="PS51257">
    <property type="entry name" value="PROKAR_LIPOPROTEIN"/>
    <property type="match status" value="1"/>
</dbReference>
<evidence type="ECO:0000256" key="1">
    <source>
        <dbReference type="SAM" id="MobiDB-lite"/>
    </source>
</evidence>
<organism evidence="3 4">
    <name type="scientific">Xenorhabdus mauleonii</name>
    <dbReference type="NCBI Taxonomy" id="351675"/>
    <lineage>
        <taxon>Bacteria</taxon>
        <taxon>Pseudomonadati</taxon>
        <taxon>Pseudomonadota</taxon>
        <taxon>Gammaproteobacteria</taxon>
        <taxon>Enterobacterales</taxon>
        <taxon>Morganellaceae</taxon>
        <taxon>Xenorhabdus</taxon>
    </lineage>
</organism>
<reference evidence="2 5" key="3">
    <citation type="journal article" date="2017" name="Nat. Microbiol.">
        <title>Natural product diversity associated with the nematode symbionts Photorhabdus and Xenorhabdus.</title>
        <authorList>
            <person name="Tobias N.J."/>
            <person name="Wolff H."/>
            <person name="Djahanschiri B."/>
            <person name="Grundmann F."/>
            <person name="Kronenwerth M."/>
            <person name="Shi Y.M."/>
            <person name="Simonyi S."/>
            <person name="Grun P."/>
            <person name="Shapiro-Ilan D."/>
            <person name="Pidot S.J."/>
            <person name="Stinear T.P."/>
            <person name="Ebersberger I."/>
            <person name="Bode H.B."/>
        </authorList>
    </citation>
    <scope>NUCLEOTIDE SEQUENCE [LARGE SCALE GENOMIC DNA]</scope>
    <source>
        <strain evidence="2 5">DSM 17908</strain>
    </source>
</reference>
<proteinExistence type="predicted"/>
<evidence type="ECO:0000313" key="4">
    <source>
        <dbReference type="Proteomes" id="UP000198919"/>
    </source>
</evidence>
<dbReference type="EMBL" id="NITY01000003">
    <property type="protein sequence ID" value="PHM45079.1"/>
    <property type="molecule type" value="Genomic_DNA"/>
</dbReference>
<evidence type="ECO:0008006" key="6">
    <source>
        <dbReference type="Google" id="ProtNLM"/>
    </source>
</evidence>
<protein>
    <recommendedName>
        <fullName evidence="6">Lipoprotein</fullName>
    </recommendedName>
</protein>
<reference evidence="4" key="1">
    <citation type="submission" date="2016-10" db="EMBL/GenBank/DDBJ databases">
        <authorList>
            <person name="Varghese N."/>
            <person name="Submissions S."/>
        </authorList>
    </citation>
    <scope>NUCLEOTIDE SEQUENCE [LARGE SCALE GENOMIC DNA]</scope>
    <source>
        <strain evidence="4">DSM 17908</strain>
    </source>
</reference>
<sequence>MRIVNLFSLTTLLCLILVGCDNTNINSDINADINTNPYDHDNAPSENQMS</sequence>
<dbReference type="Proteomes" id="UP000224607">
    <property type="component" value="Unassembled WGS sequence"/>
</dbReference>
<evidence type="ECO:0000313" key="2">
    <source>
        <dbReference type="EMBL" id="PHM45079.1"/>
    </source>
</evidence>
<evidence type="ECO:0000313" key="5">
    <source>
        <dbReference type="Proteomes" id="UP000224607"/>
    </source>
</evidence>
<dbReference type="EMBL" id="FORG01000003">
    <property type="protein sequence ID" value="SFI72968.1"/>
    <property type="molecule type" value="Genomic_DNA"/>
</dbReference>
<gene>
    <name evidence="3" type="ORF">SAMN05421680_103113</name>
    <name evidence="2" type="ORF">Xmau_01284</name>
</gene>